<name>A0A9X1HLA7_9BACT</name>
<keyword evidence="2" id="KW-0645">Protease</keyword>
<feature type="compositionally biased region" description="Polar residues" evidence="6">
    <location>
        <begin position="464"/>
        <end position="473"/>
    </location>
</feature>
<dbReference type="InterPro" id="IPR007863">
    <property type="entry name" value="Peptidase_M16_C"/>
</dbReference>
<feature type="domain" description="Peptidase M16 N-terminal" evidence="7">
    <location>
        <begin position="530"/>
        <end position="652"/>
    </location>
</feature>
<evidence type="ECO:0000313" key="9">
    <source>
        <dbReference type="EMBL" id="MCA6074263.1"/>
    </source>
</evidence>
<keyword evidence="3" id="KW-0378">Hydrolase</keyword>
<comment type="similarity">
    <text evidence="1">Belongs to the peptidase M16 family.</text>
</comment>
<organism evidence="9 10">
    <name type="scientific">Fulvivirga sedimenti</name>
    <dbReference type="NCBI Taxonomy" id="2879465"/>
    <lineage>
        <taxon>Bacteria</taxon>
        <taxon>Pseudomonadati</taxon>
        <taxon>Bacteroidota</taxon>
        <taxon>Cytophagia</taxon>
        <taxon>Cytophagales</taxon>
        <taxon>Fulvivirgaceae</taxon>
        <taxon>Fulvivirga</taxon>
    </lineage>
</organism>
<keyword evidence="4" id="KW-0862">Zinc</keyword>
<evidence type="ECO:0000256" key="5">
    <source>
        <dbReference type="ARBA" id="ARBA00023049"/>
    </source>
</evidence>
<dbReference type="Proteomes" id="UP001139409">
    <property type="component" value="Unassembled WGS sequence"/>
</dbReference>
<evidence type="ECO:0000256" key="6">
    <source>
        <dbReference type="SAM" id="MobiDB-lite"/>
    </source>
</evidence>
<dbReference type="SUPFAM" id="SSF63411">
    <property type="entry name" value="LuxS/MPP-like metallohydrolase"/>
    <property type="match status" value="4"/>
</dbReference>
<dbReference type="AlphaFoldDB" id="A0A9X1HLA7"/>
<dbReference type="InterPro" id="IPR011249">
    <property type="entry name" value="Metalloenz_LuxS/M16"/>
</dbReference>
<evidence type="ECO:0000256" key="3">
    <source>
        <dbReference type="ARBA" id="ARBA00022801"/>
    </source>
</evidence>
<dbReference type="Pfam" id="PF00675">
    <property type="entry name" value="Peptidase_M16"/>
    <property type="match status" value="2"/>
</dbReference>
<evidence type="ECO:0000259" key="7">
    <source>
        <dbReference type="Pfam" id="PF00675"/>
    </source>
</evidence>
<dbReference type="GO" id="GO:0006508">
    <property type="term" value="P:proteolysis"/>
    <property type="evidence" value="ECO:0007669"/>
    <property type="project" value="UniProtKB-KW"/>
</dbReference>
<comment type="caution">
    <text evidence="9">The sequence shown here is derived from an EMBL/GenBank/DDBJ whole genome shotgun (WGS) entry which is preliminary data.</text>
</comment>
<feature type="domain" description="Peptidase M16 C-terminal" evidence="8">
    <location>
        <begin position="217"/>
        <end position="389"/>
    </location>
</feature>
<evidence type="ECO:0000256" key="4">
    <source>
        <dbReference type="ARBA" id="ARBA00022833"/>
    </source>
</evidence>
<keyword evidence="5" id="KW-0482">Metalloprotease</keyword>
<proteinExistence type="inferred from homology"/>
<feature type="domain" description="Peptidase M16 N-terminal" evidence="7">
    <location>
        <begin position="62"/>
        <end position="180"/>
    </location>
</feature>
<dbReference type="GO" id="GO:0008237">
    <property type="term" value="F:metallopeptidase activity"/>
    <property type="evidence" value="ECO:0007669"/>
    <property type="project" value="UniProtKB-KW"/>
</dbReference>
<dbReference type="PANTHER" id="PTHR43690:SF35">
    <property type="entry name" value="NON-CATALYTIC MEMBER OF PEPTIDASE SUBFAMILY M16B-RELATED"/>
    <property type="match status" value="1"/>
</dbReference>
<keyword evidence="10" id="KW-1185">Reference proteome</keyword>
<feature type="region of interest" description="Disordered" evidence="6">
    <location>
        <begin position="498"/>
        <end position="517"/>
    </location>
</feature>
<protein>
    <submittedName>
        <fullName evidence="9">Insulinase family protein</fullName>
    </submittedName>
</protein>
<dbReference type="InterPro" id="IPR050626">
    <property type="entry name" value="Peptidase_M16"/>
</dbReference>
<dbReference type="RefSeq" id="WP_225697359.1">
    <property type="nucleotide sequence ID" value="NZ_JAIXNE010000001.1"/>
</dbReference>
<evidence type="ECO:0000256" key="2">
    <source>
        <dbReference type="ARBA" id="ARBA00022670"/>
    </source>
</evidence>
<dbReference type="PANTHER" id="PTHR43690">
    <property type="entry name" value="NARDILYSIN"/>
    <property type="match status" value="1"/>
</dbReference>
<dbReference type="Gene3D" id="3.30.830.10">
    <property type="entry name" value="Metalloenzyme, LuxS/M16 peptidase-like"/>
    <property type="match status" value="4"/>
</dbReference>
<dbReference type="InterPro" id="IPR011765">
    <property type="entry name" value="Pept_M16_N"/>
</dbReference>
<evidence type="ECO:0000259" key="8">
    <source>
        <dbReference type="Pfam" id="PF05193"/>
    </source>
</evidence>
<evidence type="ECO:0000313" key="10">
    <source>
        <dbReference type="Proteomes" id="UP001139409"/>
    </source>
</evidence>
<dbReference type="EMBL" id="JAIXNE010000001">
    <property type="protein sequence ID" value="MCA6074263.1"/>
    <property type="molecule type" value="Genomic_DNA"/>
</dbReference>
<feature type="domain" description="Peptidase M16 C-terminal" evidence="8">
    <location>
        <begin position="684"/>
        <end position="861"/>
    </location>
</feature>
<accession>A0A9X1HLA7</accession>
<feature type="region of interest" description="Disordered" evidence="6">
    <location>
        <begin position="459"/>
        <end position="481"/>
    </location>
</feature>
<gene>
    <name evidence="9" type="ORF">LDX50_05250</name>
</gene>
<dbReference type="Pfam" id="PF05193">
    <property type="entry name" value="Peptidase_M16_C"/>
    <property type="match status" value="2"/>
</dbReference>
<sequence length="963" mass="108808">MNTDKRTTYLSAMKFGVFLFLFAITGVLQAQTKLIEKVTKTGDEIVIPYEKYELENGLTLIIHEDHSDPLVHVDVTYHVGSAREELYKSGFAHFFEHMMFQGSENVADEEHFKIVTESGGTLNGTTNRDRTNYFETVPANYLETALWLEADRMGYFLDAVTQKKFEVQRATVKNEKGQNYDNRPYGRFQELNAAALYPLGHPYSWLTIGKLEDLDRVDVDDLKRFFLRWYGPNNATLTVGGDVDPANVVKQVEKYFGNIPRGPEVEPLKLDPVKVDENRYVSYVDTNIRFPAVIFTWPTVPQNHPDEAALDALAEILGQGRSSYLYKKFVLTQKAIQAAAQHPTSELAGEFFMFVLPFPGQTLADFEQEVRKTMNEFEEAGVSDADLQKFIAGRESSTINRLASVSGKVSQLASYETFQGNPNQIQEDLKRYQEVTKEDIMRVYRKYVKDQPGVIVSVIPENGTPAQPDNYTIPTEGDNPFPTTDYSGLTYKRAAKDDFDRSKQPTPGPSPLVPVPDFWKTTMSNGIKVIGTNTNEIPTVALQLSINGGHKMDQFEPTKSGLALMTASMLNESTEKYTSEEIQEELRKLGSSINVFANDDRTILSINTLKKNLDATLDLANEILFHPRFDQADFDRLKKQQLEGIQANYKDPSAIANLVFQRLLYGDEHIYSIPSGGIEETVNNISLDDVKSFYSKYYAPEISELVVVGDISEKEILGKLDFLQSWKKKGVVVPELPEPKPGENTRLFLMDKKGAPQSEIRIGYLTDLTYDVTGDYFKSYLMNYPLGGAFNSRINLNLREDKGWTYGARSYFDVGDEPGPYVASAGVKASATDSAVYEFMKEIGDYRENGMTDEELEFMRNSVGQRDARSYETPGQKANFLYRVAHYDLDRTFVDEQTKIIRTISKEELNALAKKYLQDDQMYILVVGDGASNRQGLQRLGYEIVPIDEKGEVLSDTSIDTKK</sequence>
<reference evidence="9" key="1">
    <citation type="submission" date="2021-09" db="EMBL/GenBank/DDBJ databases">
        <title>Fulvivirga sp. isolated from coastal sediment.</title>
        <authorList>
            <person name="Yu H."/>
        </authorList>
    </citation>
    <scope>NUCLEOTIDE SEQUENCE</scope>
    <source>
        <strain evidence="9">1062</strain>
    </source>
</reference>
<evidence type="ECO:0000256" key="1">
    <source>
        <dbReference type="ARBA" id="ARBA00007261"/>
    </source>
</evidence>
<dbReference type="GO" id="GO:0046872">
    <property type="term" value="F:metal ion binding"/>
    <property type="evidence" value="ECO:0007669"/>
    <property type="project" value="InterPro"/>
</dbReference>